<protein>
    <submittedName>
        <fullName evidence="1">Uncharacterized protein</fullName>
    </submittedName>
</protein>
<feature type="non-terminal residue" evidence="1">
    <location>
        <position position="1"/>
    </location>
</feature>
<name>A0A166HJL8_9AGAM</name>
<proteinExistence type="predicted"/>
<accession>A0A166HJL8</accession>
<dbReference type="EMBL" id="KV417568">
    <property type="protein sequence ID" value="KZP18930.1"/>
    <property type="molecule type" value="Genomic_DNA"/>
</dbReference>
<dbReference type="AlphaFoldDB" id="A0A166HJL8"/>
<evidence type="ECO:0000313" key="2">
    <source>
        <dbReference type="Proteomes" id="UP000076532"/>
    </source>
</evidence>
<reference evidence="1 2" key="1">
    <citation type="journal article" date="2016" name="Mol. Biol. Evol.">
        <title>Comparative Genomics of Early-Diverging Mushroom-Forming Fungi Provides Insights into the Origins of Lignocellulose Decay Capabilities.</title>
        <authorList>
            <person name="Nagy L.G."/>
            <person name="Riley R."/>
            <person name="Tritt A."/>
            <person name="Adam C."/>
            <person name="Daum C."/>
            <person name="Floudas D."/>
            <person name="Sun H."/>
            <person name="Yadav J.S."/>
            <person name="Pangilinan J."/>
            <person name="Larsson K.H."/>
            <person name="Matsuura K."/>
            <person name="Barry K."/>
            <person name="Labutti K."/>
            <person name="Kuo R."/>
            <person name="Ohm R.A."/>
            <person name="Bhattacharya S.S."/>
            <person name="Shirouzu T."/>
            <person name="Yoshinaga Y."/>
            <person name="Martin F.M."/>
            <person name="Grigoriev I.V."/>
            <person name="Hibbett D.S."/>
        </authorList>
    </citation>
    <scope>NUCLEOTIDE SEQUENCE [LARGE SCALE GENOMIC DNA]</scope>
    <source>
        <strain evidence="1 2">CBS 109695</strain>
    </source>
</reference>
<evidence type="ECO:0000313" key="1">
    <source>
        <dbReference type="EMBL" id="KZP18930.1"/>
    </source>
</evidence>
<sequence>HFRAGPAAVIIPYGWLRHRVPYHRSSSSVLAPPLTDAFPSGVLAPPLTDAFPSGPLAPPLTDAFPSHRL</sequence>
<dbReference type="Proteomes" id="UP000076532">
    <property type="component" value="Unassembled WGS sequence"/>
</dbReference>
<keyword evidence="2" id="KW-1185">Reference proteome</keyword>
<gene>
    <name evidence="1" type="ORF">FIBSPDRAFT_863290</name>
</gene>
<organism evidence="1 2">
    <name type="scientific">Athelia psychrophila</name>
    <dbReference type="NCBI Taxonomy" id="1759441"/>
    <lineage>
        <taxon>Eukaryota</taxon>
        <taxon>Fungi</taxon>
        <taxon>Dikarya</taxon>
        <taxon>Basidiomycota</taxon>
        <taxon>Agaricomycotina</taxon>
        <taxon>Agaricomycetes</taxon>
        <taxon>Agaricomycetidae</taxon>
        <taxon>Atheliales</taxon>
        <taxon>Atheliaceae</taxon>
        <taxon>Athelia</taxon>
    </lineage>
</organism>